<accession>A0ABP8V1B2</accession>
<proteinExistence type="predicted"/>
<organism evidence="1 2">
    <name type="scientific">Kistimonas scapharcae</name>
    <dbReference type="NCBI Taxonomy" id="1036133"/>
    <lineage>
        <taxon>Bacteria</taxon>
        <taxon>Pseudomonadati</taxon>
        <taxon>Pseudomonadota</taxon>
        <taxon>Gammaproteobacteria</taxon>
        <taxon>Oceanospirillales</taxon>
        <taxon>Endozoicomonadaceae</taxon>
        <taxon>Kistimonas</taxon>
    </lineage>
</organism>
<dbReference type="Pfam" id="PF10963">
    <property type="entry name" value="Phage_TAC_10"/>
    <property type="match status" value="1"/>
</dbReference>
<protein>
    <submittedName>
        <fullName evidence="1">Phage tail assembly chaperone</fullName>
    </submittedName>
</protein>
<reference evidence="2" key="1">
    <citation type="journal article" date="2019" name="Int. J. Syst. Evol. Microbiol.">
        <title>The Global Catalogue of Microorganisms (GCM) 10K type strain sequencing project: providing services to taxonomists for standard genome sequencing and annotation.</title>
        <authorList>
            <consortium name="The Broad Institute Genomics Platform"/>
            <consortium name="The Broad Institute Genome Sequencing Center for Infectious Disease"/>
            <person name="Wu L."/>
            <person name="Ma J."/>
        </authorList>
    </citation>
    <scope>NUCLEOTIDE SEQUENCE [LARGE SCALE GENOMIC DNA]</scope>
    <source>
        <strain evidence="2">JCM 17805</strain>
    </source>
</reference>
<keyword evidence="2" id="KW-1185">Reference proteome</keyword>
<name>A0ABP8V1B2_9GAMM</name>
<dbReference type="Proteomes" id="UP001500604">
    <property type="component" value="Unassembled WGS sequence"/>
</dbReference>
<evidence type="ECO:0000313" key="2">
    <source>
        <dbReference type="Proteomes" id="UP001500604"/>
    </source>
</evidence>
<dbReference type="RefSeq" id="WP_345194778.1">
    <property type="nucleotide sequence ID" value="NZ_BAABFL010000117.1"/>
</dbReference>
<comment type="caution">
    <text evidence="1">The sequence shown here is derived from an EMBL/GenBank/DDBJ whole genome shotgun (WGS) entry which is preliminary data.</text>
</comment>
<sequence length="89" mass="9947">MADKTGKRVIITAGEQILHFSVTLDDFHRYQNEMSMDNKVTPSKNFLARTVEADDQAVMEQLISEGYALDLAAMVAGEFRPALELSVKK</sequence>
<dbReference type="InterPro" id="IPR024406">
    <property type="entry name" value="TAC-10"/>
</dbReference>
<evidence type="ECO:0000313" key="1">
    <source>
        <dbReference type="EMBL" id="GAA4649026.1"/>
    </source>
</evidence>
<gene>
    <name evidence="1" type="ORF">GCM10023116_13000</name>
</gene>
<dbReference type="EMBL" id="BAABFL010000117">
    <property type="protein sequence ID" value="GAA4649026.1"/>
    <property type="molecule type" value="Genomic_DNA"/>
</dbReference>